<proteinExistence type="predicted"/>
<comment type="caution">
    <text evidence="1">The sequence shown here is derived from an EMBL/GenBank/DDBJ whole genome shotgun (WGS) entry which is preliminary data.</text>
</comment>
<dbReference type="EMBL" id="JBBWWR010000008">
    <property type="protein sequence ID" value="KAK8962979.1"/>
    <property type="molecule type" value="Genomic_DNA"/>
</dbReference>
<keyword evidence="2" id="KW-1185">Reference proteome</keyword>
<protein>
    <submittedName>
        <fullName evidence="1">Uncharacterized protein</fullName>
    </submittedName>
</protein>
<accession>A0ABR2MH09</accession>
<dbReference type="Proteomes" id="UP001412067">
    <property type="component" value="Unassembled WGS sequence"/>
</dbReference>
<name>A0ABR2MH09_9ASPA</name>
<sequence>MNTQYSGHPLPEPIRVSVGLTVTGLSGKIRTHIFPPRRAYRFIALRPAYICLVVIQAGSSA</sequence>
<evidence type="ECO:0000313" key="2">
    <source>
        <dbReference type="Proteomes" id="UP001412067"/>
    </source>
</evidence>
<gene>
    <name evidence="1" type="ORF">KSP40_PGU004968</name>
</gene>
<organism evidence="1 2">
    <name type="scientific">Platanthera guangdongensis</name>
    <dbReference type="NCBI Taxonomy" id="2320717"/>
    <lineage>
        <taxon>Eukaryota</taxon>
        <taxon>Viridiplantae</taxon>
        <taxon>Streptophyta</taxon>
        <taxon>Embryophyta</taxon>
        <taxon>Tracheophyta</taxon>
        <taxon>Spermatophyta</taxon>
        <taxon>Magnoliopsida</taxon>
        <taxon>Liliopsida</taxon>
        <taxon>Asparagales</taxon>
        <taxon>Orchidaceae</taxon>
        <taxon>Orchidoideae</taxon>
        <taxon>Orchideae</taxon>
        <taxon>Orchidinae</taxon>
        <taxon>Platanthera</taxon>
    </lineage>
</organism>
<reference evidence="1 2" key="1">
    <citation type="journal article" date="2022" name="Nat. Plants">
        <title>Genomes of leafy and leafless Platanthera orchids illuminate the evolution of mycoheterotrophy.</title>
        <authorList>
            <person name="Li M.H."/>
            <person name="Liu K.W."/>
            <person name="Li Z."/>
            <person name="Lu H.C."/>
            <person name="Ye Q.L."/>
            <person name="Zhang D."/>
            <person name="Wang J.Y."/>
            <person name="Li Y.F."/>
            <person name="Zhong Z.M."/>
            <person name="Liu X."/>
            <person name="Yu X."/>
            <person name="Liu D.K."/>
            <person name="Tu X.D."/>
            <person name="Liu B."/>
            <person name="Hao Y."/>
            <person name="Liao X.Y."/>
            <person name="Jiang Y.T."/>
            <person name="Sun W.H."/>
            <person name="Chen J."/>
            <person name="Chen Y.Q."/>
            <person name="Ai Y."/>
            <person name="Zhai J.W."/>
            <person name="Wu S.S."/>
            <person name="Zhou Z."/>
            <person name="Hsiao Y.Y."/>
            <person name="Wu W.L."/>
            <person name="Chen Y.Y."/>
            <person name="Lin Y.F."/>
            <person name="Hsu J.L."/>
            <person name="Li C.Y."/>
            <person name="Wang Z.W."/>
            <person name="Zhao X."/>
            <person name="Zhong W.Y."/>
            <person name="Ma X.K."/>
            <person name="Ma L."/>
            <person name="Huang J."/>
            <person name="Chen G.Z."/>
            <person name="Huang M.Z."/>
            <person name="Huang L."/>
            <person name="Peng D.H."/>
            <person name="Luo Y.B."/>
            <person name="Zou S.Q."/>
            <person name="Chen S.P."/>
            <person name="Lan S."/>
            <person name="Tsai W.C."/>
            <person name="Van de Peer Y."/>
            <person name="Liu Z.J."/>
        </authorList>
    </citation>
    <scope>NUCLEOTIDE SEQUENCE [LARGE SCALE GENOMIC DNA]</scope>
    <source>
        <strain evidence="1">Lor288</strain>
    </source>
</reference>
<evidence type="ECO:0000313" key="1">
    <source>
        <dbReference type="EMBL" id="KAK8962979.1"/>
    </source>
</evidence>